<dbReference type="AlphaFoldDB" id="A0A0J9XJJ8"/>
<name>A0A0J9XJJ8_GEOCN</name>
<evidence type="ECO:0000256" key="6">
    <source>
        <dbReference type="ARBA" id="ARBA00023015"/>
    </source>
</evidence>
<comment type="caution">
    <text evidence="11">The sequence shown here is derived from an EMBL/GenBank/DDBJ whole genome shotgun (WGS) entry which is preliminary data.</text>
</comment>
<dbReference type="STRING" id="1173061.A0A0J9XJJ8"/>
<gene>
    <name evidence="11" type="ORF">BN980_GECA19s01198g</name>
</gene>
<dbReference type="OrthoDB" id="3361892at2759"/>
<accession>A0A0J9XJJ8</accession>
<dbReference type="GO" id="GO:0006974">
    <property type="term" value="P:DNA damage response"/>
    <property type="evidence" value="ECO:0007669"/>
    <property type="project" value="UniProtKB-KW"/>
</dbReference>
<keyword evidence="4" id="KW-0227">DNA damage</keyword>
<dbReference type="PROSITE" id="PS51728">
    <property type="entry name" value="RTT109_HAT"/>
    <property type="match status" value="1"/>
</dbReference>
<dbReference type="EC" id="2.3.1.48" evidence="2"/>
<evidence type="ECO:0000256" key="8">
    <source>
        <dbReference type="ARBA" id="ARBA00023242"/>
    </source>
</evidence>
<dbReference type="SMART" id="SM01250">
    <property type="entry name" value="KAT11"/>
    <property type="match status" value="1"/>
</dbReference>
<dbReference type="Proteomes" id="UP000242525">
    <property type="component" value="Unassembled WGS sequence"/>
</dbReference>
<dbReference type="InterPro" id="IPR051236">
    <property type="entry name" value="HAT_RTT109-like"/>
</dbReference>
<evidence type="ECO:0000313" key="12">
    <source>
        <dbReference type="Proteomes" id="UP000242525"/>
    </source>
</evidence>
<keyword evidence="3" id="KW-0808">Transferase</keyword>
<evidence type="ECO:0000256" key="1">
    <source>
        <dbReference type="ARBA" id="ARBA00004123"/>
    </source>
</evidence>
<evidence type="ECO:0000256" key="2">
    <source>
        <dbReference type="ARBA" id="ARBA00013184"/>
    </source>
</evidence>
<sequence>MSAKTVLIEELKPLLPATETPFAVFYWKTKGKRVRPLVFRGGYKTLPEKKSKVDPASTDVLTTHFVALTYAGVIVYAIEIEVYDHLGPDGIQTLFVSKADTTGHYTLGPGNKPAAAPRPKLALGDVTSGIIRFILKCYVDPTRPVRICLFARAEKQYLFPLSGDLPSKHVLSGAKLIRWWLKVLSNTVNNGAIVEKVGRARLQIPGNEPHTIRSYLPVNAGGESKTNWQIGDVFWPDDKPELPAVKCIPRFKDDPLTRFLDNIVNDRRADTVDKKRFWMELEIQQEFRLSFEVGVIGIEFSVNPVESFYQQLRKAKDESIPTLKNRSFDSLREFITTLDYSSYEVNQHATETLSRRNSKIEIAGTRADTPVDTPGDVQPTTLLAVKRKRPETVVRSLDASIVKRKAVPVQNKPVVDTPLASNTLDTSIIRKKPKTEQGVRSLDASLIRKKPASDTPAETTMLDTSLIRKKSKS</sequence>
<feature type="region of interest" description="Disordered" evidence="10">
    <location>
        <begin position="448"/>
        <end position="473"/>
    </location>
</feature>
<reference evidence="11" key="1">
    <citation type="submission" date="2014-03" db="EMBL/GenBank/DDBJ databases">
        <authorList>
            <person name="Casaregola S."/>
        </authorList>
    </citation>
    <scope>NUCLEOTIDE SEQUENCE [LARGE SCALE GENOMIC DNA]</scope>
    <source>
        <strain evidence="11">CLIB 918</strain>
    </source>
</reference>
<dbReference type="InterPro" id="IPR013178">
    <property type="entry name" value="Histone_AcTrfase_Rtt109/CBP"/>
</dbReference>
<keyword evidence="7" id="KW-0804">Transcription</keyword>
<keyword evidence="5" id="KW-0007">Acetylation</keyword>
<evidence type="ECO:0000313" key="11">
    <source>
        <dbReference type="EMBL" id="CDO57189.1"/>
    </source>
</evidence>
<keyword evidence="12" id="KW-1185">Reference proteome</keyword>
<dbReference type="EMBL" id="CCBN010000019">
    <property type="protein sequence ID" value="CDO57189.1"/>
    <property type="molecule type" value="Genomic_DNA"/>
</dbReference>
<comment type="subcellular location">
    <subcellularLocation>
        <location evidence="1">Nucleus</location>
    </subcellularLocation>
</comment>
<proteinExistence type="predicted"/>
<dbReference type="GO" id="GO:0032931">
    <property type="term" value="F:histone H3K56 acetyltransferase activity"/>
    <property type="evidence" value="ECO:0007669"/>
    <property type="project" value="TreeGrafter"/>
</dbReference>
<keyword evidence="8" id="KW-0539">Nucleus</keyword>
<evidence type="ECO:0000256" key="4">
    <source>
        <dbReference type="ARBA" id="ARBA00022763"/>
    </source>
</evidence>
<dbReference type="PANTHER" id="PTHR31571">
    <property type="entry name" value="ALTERED INHERITANCE OF MITOCHONDRIA PROTEIN 6"/>
    <property type="match status" value="1"/>
</dbReference>
<evidence type="ECO:0000256" key="3">
    <source>
        <dbReference type="ARBA" id="ARBA00022679"/>
    </source>
</evidence>
<dbReference type="GO" id="GO:0005634">
    <property type="term" value="C:nucleus"/>
    <property type="evidence" value="ECO:0007669"/>
    <property type="project" value="UniProtKB-SubCell"/>
</dbReference>
<dbReference type="Pfam" id="PF08214">
    <property type="entry name" value="HAT_KAT11"/>
    <property type="match status" value="1"/>
</dbReference>
<protein>
    <recommendedName>
        <fullName evidence="2">histone acetyltransferase</fullName>
        <ecNumber evidence="2">2.3.1.48</ecNumber>
    </recommendedName>
</protein>
<keyword evidence="6" id="KW-0805">Transcription regulation</keyword>
<dbReference type="InterPro" id="IPR016849">
    <property type="entry name" value="Rtt109"/>
</dbReference>
<evidence type="ECO:0000256" key="9">
    <source>
        <dbReference type="ARBA" id="ARBA00048940"/>
    </source>
</evidence>
<comment type="catalytic activity">
    <reaction evidence="9">
        <text>L-lysyl-[histone] + acetyl-CoA = N(6)-acetyl-L-lysyl-[histone] + CoA + H(+)</text>
        <dbReference type="Rhea" id="RHEA:21992"/>
        <dbReference type="Rhea" id="RHEA-COMP:9845"/>
        <dbReference type="Rhea" id="RHEA-COMP:11338"/>
        <dbReference type="ChEBI" id="CHEBI:15378"/>
        <dbReference type="ChEBI" id="CHEBI:29969"/>
        <dbReference type="ChEBI" id="CHEBI:57287"/>
        <dbReference type="ChEBI" id="CHEBI:57288"/>
        <dbReference type="ChEBI" id="CHEBI:61930"/>
        <dbReference type="EC" id="2.3.1.48"/>
    </reaction>
    <physiologicalReaction direction="left-to-right" evidence="9">
        <dbReference type="Rhea" id="RHEA:21993"/>
    </physiologicalReaction>
</comment>
<dbReference type="GO" id="GO:0006355">
    <property type="term" value="P:regulation of DNA-templated transcription"/>
    <property type="evidence" value="ECO:0007669"/>
    <property type="project" value="InterPro"/>
</dbReference>
<evidence type="ECO:0000256" key="10">
    <source>
        <dbReference type="SAM" id="MobiDB-lite"/>
    </source>
</evidence>
<evidence type="ECO:0000256" key="5">
    <source>
        <dbReference type="ARBA" id="ARBA00022990"/>
    </source>
</evidence>
<evidence type="ECO:0000256" key="7">
    <source>
        <dbReference type="ARBA" id="ARBA00023163"/>
    </source>
</evidence>
<organism evidence="11 12">
    <name type="scientific">Geotrichum candidum</name>
    <name type="common">Oospora lactis</name>
    <name type="synonym">Dipodascus geotrichum</name>
    <dbReference type="NCBI Taxonomy" id="1173061"/>
    <lineage>
        <taxon>Eukaryota</taxon>
        <taxon>Fungi</taxon>
        <taxon>Dikarya</taxon>
        <taxon>Ascomycota</taxon>
        <taxon>Saccharomycotina</taxon>
        <taxon>Dipodascomycetes</taxon>
        <taxon>Dipodascales</taxon>
        <taxon>Dipodascaceae</taxon>
        <taxon>Geotrichum</taxon>
    </lineage>
</organism>
<dbReference type="PANTHER" id="PTHR31571:SF2">
    <property type="entry name" value="HISTONE ACETYLTRANSFERASE RTT109"/>
    <property type="match status" value="1"/>
</dbReference>